<dbReference type="EMBL" id="JBEPAZ010000099">
    <property type="protein sequence ID" value="MER6434320.1"/>
    <property type="molecule type" value="Genomic_DNA"/>
</dbReference>
<evidence type="ECO:0000256" key="1">
    <source>
        <dbReference type="SAM" id="MobiDB-lite"/>
    </source>
</evidence>
<accession>A0ABV1UKR3</accession>
<organism evidence="2 3">
    <name type="scientific">Streptomyces sp. 900105245</name>
    <dbReference type="NCBI Taxonomy" id="3154379"/>
    <lineage>
        <taxon>Bacteria</taxon>
        <taxon>Bacillati</taxon>
        <taxon>Actinomycetota</taxon>
        <taxon>Actinomycetes</taxon>
        <taxon>Kitasatosporales</taxon>
        <taxon>Streptomycetaceae</taxon>
        <taxon>Streptomyces</taxon>
    </lineage>
</organism>
<dbReference type="Proteomes" id="UP001470023">
    <property type="component" value="Unassembled WGS sequence"/>
</dbReference>
<dbReference type="RefSeq" id="WP_352066168.1">
    <property type="nucleotide sequence ID" value="NZ_JBEPAZ010000099.1"/>
</dbReference>
<comment type="caution">
    <text evidence="2">The sequence shown here is derived from an EMBL/GenBank/DDBJ whole genome shotgun (WGS) entry which is preliminary data.</text>
</comment>
<sequence>MNAPVSPVPAPEPGLLEDCEWVAAPVSGLGRTCSGCRSPARRRGPDPRRWLDGTPRPDTAQLAAACALSGYKQQTATLIRTAALTRRTRLCAQQLFPYGLGPVLGDPMLPTDGGGGLLRALTDVAQSLFARR</sequence>
<reference evidence="2 3" key="1">
    <citation type="submission" date="2024-06" db="EMBL/GenBank/DDBJ databases">
        <title>The Natural Products Discovery Center: Release of the First 8490 Sequenced Strains for Exploring Actinobacteria Biosynthetic Diversity.</title>
        <authorList>
            <person name="Kalkreuter E."/>
            <person name="Kautsar S.A."/>
            <person name="Yang D."/>
            <person name="Bader C.D."/>
            <person name="Teijaro C.N."/>
            <person name="Fluegel L."/>
            <person name="Davis C.M."/>
            <person name="Simpson J.R."/>
            <person name="Lauterbach L."/>
            <person name="Steele A.D."/>
            <person name="Gui C."/>
            <person name="Meng S."/>
            <person name="Li G."/>
            <person name="Viehrig K."/>
            <person name="Ye F."/>
            <person name="Su P."/>
            <person name="Kiefer A.F."/>
            <person name="Nichols A."/>
            <person name="Cepeda A.J."/>
            <person name="Yan W."/>
            <person name="Fan B."/>
            <person name="Jiang Y."/>
            <person name="Adhikari A."/>
            <person name="Zheng C.-J."/>
            <person name="Schuster L."/>
            <person name="Cowan T.M."/>
            <person name="Smanski M.J."/>
            <person name="Chevrette M.G."/>
            <person name="De Carvalho L.P.S."/>
            <person name="Shen B."/>
        </authorList>
    </citation>
    <scope>NUCLEOTIDE SEQUENCE [LARGE SCALE GENOMIC DNA]</scope>
    <source>
        <strain evidence="2 3">NPDC001166</strain>
    </source>
</reference>
<keyword evidence="3" id="KW-1185">Reference proteome</keyword>
<gene>
    <name evidence="2" type="ORF">ABT272_42695</name>
</gene>
<name>A0ABV1UKR3_9ACTN</name>
<evidence type="ECO:0000313" key="3">
    <source>
        <dbReference type="Proteomes" id="UP001470023"/>
    </source>
</evidence>
<proteinExistence type="predicted"/>
<feature type="region of interest" description="Disordered" evidence="1">
    <location>
        <begin position="34"/>
        <end position="56"/>
    </location>
</feature>
<protein>
    <submittedName>
        <fullName evidence="2">Uncharacterized protein</fullName>
    </submittedName>
</protein>
<evidence type="ECO:0000313" key="2">
    <source>
        <dbReference type="EMBL" id="MER6434320.1"/>
    </source>
</evidence>